<reference evidence="2" key="1">
    <citation type="submission" date="2018-11" db="EMBL/GenBank/DDBJ databases">
        <authorList>
            <person name="Alioto T."/>
            <person name="Alioto T."/>
        </authorList>
    </citation>
    <scope>NUCLEOTIDE SEQUENCE</scope>
</reference>
<keyword evidence="3" id="KW-1185">Reference proteome</keyword>
<name>A0A8B6GAY1_MYTGA</name>
<feature type="transmembrane region" description="Helical" evidence="1">
    <location>
        <begin position="488"/>
        <end position="515"/>
    </location>
</feature>
<feature type="transmembrane region" description="Helical" evidence="1">
    <location>
        <begin position="443"/>
        <end position="465"/>
    </location>
</feature>
<protein>
    <submittedName>
        <fullName evidence="2">Uncharacterized protein</fullName>
    </submittedName>
</protein>
<keyword evidence="1" id="KW-1133">Transmembrane helix</keyword>
<sequence length="924" mass="106886">MTNMIKQVDASYHCGIVLIFCVFIAQTTSKTLKQNTTIDLYEDYSFTGLPGSCLLTPVDQNIAYKVDKMAEDGAKVIYIYFKFQNFTGTLHEEKQSSVYRPLSWVWTVGRHGRSLLLLRPQYEVFSLTSLSLGTERIEVSVKQIPLNCLTQYNATVVSDALGEFLLHKFKTPSTNTSATMETLKETEHVCNLNIAPRNGKAIFYYVCCHKTLSGQTECQELKSDRYLTILFICIFLMNFFAVMFSPLVIPSKFYKKKFETTSYEHELNEPVTLTVRKSSTKSEEQHNFPISYFDKMTEFKKTIESLCTDVTYTVSVRKIDIVTEMARLLPSNRVPVGLFESLHSALVNCEIRKKPSMKDCCESNVFGPCKPCNRVFPWYKMLRTLMQLLMYILIGKVWIVRLHFFFEYEESERKQRQDAASQRNLGLTYTGNLTWYLTPIHTTFIVCYCIFVVDVLLFGIISGQVKQTLQRVMRKCLRDMREISKRSAIGWSVQILLQPFKHCGIFGIFFAWIYYIPAIPIVILTVAFYCFPTINVLVRLVIYFVAYFLPYGRNGLTERCCLKSIQLWRYIHKVFRMDILTSQESIERPEKLSVKNKILQLIVIFACLLTISSFVLLAMECIVFLVEIVMYTLIGVIINSAYTLKYLSLVFLLGFYARDCFTTVTVEYLAFNKFLNGYLVDKMREKVENISMRGDVDQRNTAFQASLNDTKGSDDQPVHLTVTNDKLKWKINRLVLFLDKNDTPYITSKFFFDTCYLDQAGVPGPLVASLLRAMQRFIIICVFLFFVVIVILAFGDEYGISATNQMFATLAGGFLPYILRWVLFKQPEPVTVDPNNLSFKSKFQRKIEEYQQNWEVSDIRTNSYPTKLIPTKVVYDNCIKTIEDATDDEIKSKDNDIMLEEIKPIIKEEFTDKVDILIYDEFVV</sequence>
<feature type="transmembrane region" description="Helical" evidence="1">
    <location>
        <begin position="521"/>
        <end position="549"/>
    </location>
</feature>
<feature type="transmembrane region" description="Helical" evidence="1">
    <location>
        <begin position="777"/>
        <end position="794"/>
    </location>
</feature>
<organism evidence="2 3">
    <name type="scientific">Mytilus galloprovincialis</name>
    <name type="common">Mediterranean mussel</name>
    <dbReference type="NCBI Taxonomy" id="29158"/>
    <lineage>
        <taxon>Eukaryota</taxon>
        <taxon>Metazoa</taxon>
        <taxon>Spiralia</taxon>
        <taxon>Lophotrochozoa</taxon>
        <taxon>Mollusca</taxon>
        <taxon>Bivalvia</taxon>
        <taxon>Autobranchia</taxon>
        <taxon>Pteriomorphia</taxon>
        <taxon>Mytilida</taxon>
        <taxon>Mytiloidea</taxon>
        <taxon>Mytilidae</taxon>
        <taxon>Mytilinae</taxon>
        <taxon>Mytilus</taxon>
    </lineage>
</organism>
<dbReference type="OrthoDB" id="6112511at2759"/>
<keyword evidence="1" id="KW-0472">Membrane</keyword>
<dbReference type="EMBL" id="UYJE01008118">
    <property type="protein sequence ID" value="VDI61259.1"/>
    <property type="molecule type" value="Genomic_DNA"/>
</dbReference>
<dbReference type="AlphaFoldDB" id="A0A8B6GAY1"/>
<comment type="caution">
    <text evidence="2">The sequence shown here is derived from an EMBL/GenBank/DDBJ whole genome shotgun (WGS) entry which is preliminary data.</text>
</comment>
<evidence type="ECO:0000256" key="1">
    <source>
        <dbReference type="SAM" id="Phobius"/>
    </source>
</evidence>
<keyword evidence="1" id="KW-0812">Transmembrane</keyword>
<proteinExistence type="predicted"/>
<feature type="transmembrane region" description="Helical" evidence="1">
    <location>
        <begin position="806"/>
        <end position="823"/>
    </location>
</feature>
<feature type="transmembrane region" description="Helical" evidence="1">
    <location>
        <begin position="226"/>
        <end position="249"/>
    </location>
</feature>
<accession>A0A8B6GAY1</accession>
<gene>
    <name evidence="2" type="ORF">MGAL_10B065659</name>
</gene>
<evidence type="ECO:0000313" key="3">
    <source>
        <dbReference type="Proteomes" id="UP000596742"/>
    </source>
</evidence>
<evidence type="ECO:0000313" key="2">
    <source>
        <dbReference type="EMBL" id="VDI61259.1"/>
    </source>
</evidence>
<feature type="transmembrane region" description="Helical" evidence="1">
    <location>
        <begin position="388"/>
        <end position="406"/>
    </location>
</feature>
<feature type="transmembrane region" description="Helical" evidence="1">
    <location>
        <begin position="598"/>
        <end position="616"/>
    </location>
</feature>
<dbReference type="Proteomes" id="UP000596742">
    <property type="component" value="Unassembled WGS sequence"/>
</dbReference>